<dbReference type="InterPro" id="IPR001867">
    <property type="entry name" value="OmpR/PhoB-type_DNA-bd"/>
</dbReference>
<dbReference type="InterPro" id="IPR016032">
    <property type="entry name" value="Sig_transdc_resp-reg_C-effctor"/>
</dbReference>
<evidence type="ECO:0000259" key="3">
    <source>
        <dbReference type="PROSITE" id="PS51755"/>
    </source>
</evidence>
<dbReference type="Pfam" id="PF00486">
    <property type="entry name" value="Trans_reg_C"/>
    <property type="match status" value="1"/>
</dbReference>
<accession>A0ABR7DBE6</accession>
<dbReference type="PROSITE" id="PS51755">
    <property type="entry name" value="OMPR_PHOB"/>
    <property type="match status" value="1"/>
</dbReference>
<keyword evidence="1 2" id="KW-0238">DNA-binding</keyword>
<dbReference type="SUPFAM" id="SSF46894">
    <property type="entry name" value="C-terminal effector domain of the bipartite response regulators"/>
    <property type="match status" value="1"/>
</dbReference>
<dbReference type="EMBL" id="JACOOO010000013">
    <property type="protein sequence ID" value="MBC5628727.1"/>
    <property type="molecule type" value="Genomic_DNA"/>
</dbReference>
<comment type="caution">
    <text evidence="4">The sequence shown here is derived from an EMBL/GenBank/DDBJ whole genome shotgun (WGS) entry which is preliminary data.</text>
</comment>
<dbReference type="Proteomes" id="UP000596929">
    <property type="component" value="Unassembled WGS sequence"/>
</dbReference>
<sequence>MVKGNTMINENYLENISKIRSKDLDIDEMENLLVEIFQHGIDLSRVYCEAVKRSKEDEEIRRINNSIWEYEKGYVDFISCRAKVNNLDVELGYIGARILKVLVKHKGDTVDRRMLLDQIWGNDADISYRTIDAHVCKLKKRLLLDDSIICIRSIGYKLK</sequence>
<reference evidence="4 5" key="1">
    <citation type="submission" date="2020-08" db="EMBL/GenBank/DDBJ databases">
        <title>Genome public.</title>
        <authorList>
            <person name="Liu C."/>
            <person name="Sun Q."/>
        </authorList>
    </citation>
    <scope>NUCLEOTIDE SEQUENCE [LARGE SCALE GENOMIC DNA]</scope>
    <source>
        <strain evidence="4 5">NSJ-6</strain>
    </source>
</reference>
<dbReference type="Gene3D" id="1.10.10.10">
    <property type="entry name" value="Winged helix-like DNA-binding domain superfamily/Winged helix DNA-binding domain"/>
    <property type="match status" value="1"/>
</dbReference>
<dbReference type="RefSeq" id="WP_186859696.1">
    <property type="nucleotide sequence ID" value="NZ_JACOOO010000013.1"/>
</dbReference>
<evidence type="ECO:0000313" key="5">
    <source>
        <dbReference type="Proteomes" id="UP000596929"/>
    </source>
</evidence>
<proteinExistence type="predicted"/>
<feature type="DNA-binding region" description="OmpR/PhoB-type" evidence="2">
    <location>
        <begin position="65"/>
        <end position="159"/>
    </location>
</feature>
<keyword evidence="5" id="KW-1185">Reference proteome</keyword>
<dbReference type="SMART" id="SM00862">
    <property type="entry name" value="Trans_reg_C"/>
    <property type="match status" value="1"/>
</dbReference>
<name>A0ABR7DBE6_9CLOT</name>
<evidence type="ECO:0000256" key="1">
    <source>
        <dbReference type="ARBA" id="ARBA00023125"/>
    </source>
</evidence>
<gene>
    <name evidence="4" type="ORF">H8S20_07480</name>
</gene>
<dbReference type="CDD" id="cd00383">
    <property type="entry name" value="trans_reg_C"/>
    <property type="match status" value="1"/>
</dbReference>
<protein>
    <submittedName>
        <fullName evidence="4">Response regulator transcription factor</fullName>
    </submittedName>
</protein>
<dbReference type="InterPro" id="IPR036388">
    <property type="entry name" value="WH-like_DNA-bd_sf"/>
</dbReference>
<evidence type="ECO:0000313" key="4">
    <source>
        <dbReference type="EMBL" id="MBC5628727.1"/>
    </source>
</evidence>
<feature type="domain" description="OmpR/PhoB-type" evidence="3">
    <location>
        <begin position="65"/>
        <end position="159"/>
    </location>
</feature>
<organism evidence="4 5">
    <name type="scientific">Clostridium hominis</name>
    <dbReference type="NCBI Taxonomy" id="2763036"/>
    <lineage>
        <taxon>Bacteria</taxon>
        <taxon>Bacillati</taxon>
        <taxon>Bacillota</taxon>
        <taxon>Clostridia</taxon>
        <taxon>Eubacteriales</taxon>
        <taxon>Clostridiaceae</taxon>
        <taxon>Clostridium</taxon>
    </lineage>
</organism>
<evidence type="ECO:0000256" key="2">
    <source>
        <dbReference type="PROSITE-ProRule" id="PRU01091"/>
    </source>
</evidence>